<dbReference type="GO" id="GO:0046872">
    <property type="term" value="F:metal ion binding"/>
    <property type="evidence" value="ECO:0007669"/>
    <property type="project" value="UniProtKB-KW"/>
</dbReference>
<feature type="binding site" evidence="2">
    <location>
        <position position="103"/>
    </location>
    <ligand>
        <name>Zn(2+)</name>
        <dbReference type="ChEBI" id="CHEBI:29105"/>
        <label>2</label>
    </ligand>
</feature>
<dbReference type="Gene3D" id="3.40.50.10780">
    <property type="entry name" value="Dipeptide transport protein"/>
    <property type="match status" value="1"/>
</dbReference>
<reference evidence="3 4" key="1">
    <citation type="submission" date="2019-08" db="EMBL/GenBank/DDBJ databases">
        <title>In-depth cultivation of the pig gut microbiome towards novel bacterial diversity and tailored functional studies.</title>
        <authorList>
            <person name="Wylensek D."/>
            <person name="Hitch T.C.A."/>
            <person name="Clavel T."/>
        </authorList>
    </citation>
    <scope>NUCLEOTIDE SEQUENCE [LARGE SCALE GENOMIC DNA]</scope>
    <source>
        <strain evidence="3 4">BBE-744-WT-12</strain>
    </source>
</reference>
<comment type="caution">
    <text evidence="3">The sequence shown here is derived from an EMBL/GenBank/DDBJ whole genome shotgun (WGS) entry which is preliminary data.</text>
</comment>
<gene>
    <name evidence="3" type="ORF">FYJ85_16515</name>
</gene>
<evidence type="ECO:0000256" key="1">
    <source>
        <dbReference type="PIRSR" id="PIRSR015853-1"/>
    </source>
</evidence>
<proteinExistence type="predicted"/>
<protein>
    <submittedName>
        <fullName evidence="3">M55 family metallopeptidase</fullName>
    </submittedName>
</protein>
<sequence length="257" mass="27279">MKVYIFCDLEGVSGIPAGCFISGERPELRAVAARCMAGDINACIAGCFEAGAEEVVVRDGHGAGFNVNCEMIDARAELVQGASPQVRFPGIEGAGALILLGYHAMAGTEGAVLEHTFSSATIQNMWLNGRKVGELGIDAAIAAEHGVPVVLVTGDDKCCREAQEHIPGVAVCCVKQGLSTQGARMLSPARAQEKIRCAAADALRRLAEFSPVRLNYPATLRWELVERQMPPGGPEIVRIDGRTYEKSGMSVERLLIG</sequence>
<keyword evidence="2" id="KW-0862">Zinc</keyword>
<organism evidence="3 4">
    <name type="scientific">Victivallis lenta</name>
    <dbReference type="NCBI Taxonomy" id="2606640"/>
    <lineage>
        <taxon>Bacteria</taxon>
        <taxon>Pseudomonadati</taxon>
        <taxon>Lentisphaerota</taxon>
        <taxon>Lentisphaeria</taxon>
        <taxon>Victivallales</taxon>
        <taxon>Victivallaceae</taxon>
        <taxon>Victivallis</taxon>
    </lineage>
</organism>
<dbReference type="SUPFAM" id="SSF63992">
    <property type="entry name" value="Dipeptide transport protein"/>
    <property type="match status" value="1"/>
</dbReference>
<name>A0A844G6Q9_9BACT</name>
<evidence type="ECO:0000313" key="4">
    <source>
        <dbReference type="Proteomes" id="UP000435649"/>
    </source>
</evidence>
<dbReference type="Proteomes" id="UP000435649">
    <property type="component" value="Unassembled WGS sequence"/>
</dbReference>
<keyword evidence="4" id="KW-1185">Reference proteome</keyword>
<dbReference type="Gene3D" id="3.30.1360.130">
    <property type="entry name" value="Dipeptide transport protein"/>
    <property type="match status" value="1"/>
</dbReference>
<evidence type="ECO:0000313" key="3">
    <source>
        <dbReference type="EMBL" id="MST98644.1"/>
    </source>
</evidence>
<evidence type="ECO:0000256" key="2">
    <source>
        <dbReference type="PIRSR" id="PIRSR015853-2"/>
    </source>
</evidence>
<dbReference type="AlphaFoldDB" id="A0A844G6Q9"/>
<dbReference type="InterPro" id="IPR027476">
    <property type="entry name" value="DppA_N"/>
</dbReference>
<feature type="binding site" evidence="2">
    <location>
        <position position="8"/>
    </location>
    <ligand>
        <name>Zn(2+)</name>
        <dbReference type="ChEBI" id="CHEBI:29105"/>
        <label>2</label>
    </ligand>
</feature>
<dbReference type="Pfam" id="PF04951">
    <property type="entry name" value="Peptidase_M55"/>
    <property type="match status" value="1"/>
</dbReference>
<dbReference type="RefSeq" id="WP_154419554.1">
    <property type="nucleotide sequence ID" value="NZ_CALXOB010000028.1"/>
</dbReference>
<feature type="binding site" evidence="2">
    <location>
        <position position="10"/>
    </location>
    <ligand>
        <name>Zn(2+)</name>
        <dbReference type="ChEBI" id="CHEBI:29105"/>
        <label>1</label>
    </ligand>
</feature>
<dbReference type="PIRSF" id="PIRSF015853">
    <property type="entry name" value="Pep_DppA"/>
    <property type="match status" value="1"/>
</dbReference>
<dbReference type="InterPro" id="IPR036177">
    <property type="entry name" value="Peptidase_M55_sf"/>
</dbReference>
<feature type="binding site" evidence="2">
    <location>
        <position position="61"/>
    </location>
    <ligand>
        <name>Zn(2+)</name>
        <dbReference type="ChEBI" id="CHEBI:29105"/>
        <label>2</label>
    </ligand>
</feature>
<feature type="binding site" evidence="2">
    <location>
        <position position="134"/>
    </location>
    <ligand>
        <name>Zn(2+)</name>
        <dbReference type="ChEBI" id="CHEBI:29105"/>
        <label>2</label>
    </ligand>
</feature>
<accession>A0A844G6Q9</accession>
<feature type="binding site" evidence="2">
    <location>
        <position position="8"/>
    </location>
    <ligand>
        <name>Zn(2+)</name>
        <dbReference type="ChEBI" id="CHEBI:29105"/>
        <label>1</label>
    </ligand>
</feature>
<dbReference type="InterPro" id="IPR007035">
    <property type="entry name" value="Peptidase_M55"/>
</dbReference>
<feature type="active site" description="Nucleophile" evidence="1">
    <location>
        <position position="115"/>
    </location>
</feature>
<dbReference type="EMBL" id="VUNS01000021">
    <property type="protein sequence ID" value="MST98644.1"/>
    <property type="molecule type" value="Genomic_DNA"/>
</dbReference>
<keyword evidence="2" id="KW-0479">Metal-binding</keyword>